<evidence type="ECO:0000256" key="3">
    <source>
        <dbReference type="ARBA" id="ARBA00023163"/>
    </source>
</evidence>
<dbReference type="AlphaFoldDB" id="A0A1L6JHA1"/>
<feature type="DNA-binding region" description="H-T-H motif" evidence="4">
    <location>
        <begin position="37"/>
        <end position="56"/>
    </location>
</feature>
<dbReference type="Pfam" id="PF00440">
    <property type="entry name" value="TetR_N"/>
    <property type="match status" value="1"/>
</dbReference>
<dbReference type="InterPro" id="IPR001647">
    <property type="entry name" value="HTH_TetR"/>
</dbReference>
<dbReference type="Gene3D" id="1.10.10.60">
    <property type="entry name" value="Homeodomain-like"/>
    <property type="match status" value="1"/>
</dbReference>
<dbReference type="PROSITE" id="PS50977">
    <property type="entry name" value="HTH_TETR_2"/>
    <property type="match status" value="1"/>
</dbReference>
<protein>
    <submittedName>
        <fullName evidence="7">TetR/AcrR family transcriptional regulator</fullName>
    </submittedName>
</protein>
<name>A0A1L6JHA1_9SPHN</name>
<keyword evidence="3" id="KW-0804">Transcription</keyword>
<evidence type="ECO:0000256" key="4">
    <source>
        <dbReference type="PROSITE-ProRule" id="PRU00335"/>
    </source>
</evidence>
<gene>
    <name evidence="6" type="ORF">BRX40_19575</name>
    <name evidence="7" type="ORF">CA257_13085</name>
</gene>
<evidence type="ECO:0000313" key="8">
    <source>
        <dbReference type="Proteomes" id="UP000185161"/>
    </source>
</evidence>
<dbReference type="Pfam" id="PF16925">
    <property type="entry name" value="TetR_C_13"/>
    <property type="match status" value="1"/>
</dbReference>
<evidence type="ECO:0000256" key="1">
    <source>
        <dbReference type="ARBA" id="ARBA00023015"/>
    </source>
</evidence>
<evidence type="ECO:0000313" key="9">
    <source>
        <dbReference type="Proteomes" id="UP000286681"/>
    </source>
</evidence>
<dbReference type="RefSeq" id="WP_075153358.1">
    <property type="nucleotide sequence ID" value="NZ_CP018820.1"/>
</dbReference>
<evidence type="ECO:0000256" key="2">
    <source>
        <dbReference type="ARBA" id="ARBA00023125"/>
    </source>
</evidence>
<dbReference type="OrthoDB" id="9795242at2"/>
<dbReference type="PANTHER" id="PTHR47506">
    <property type="entry name" value="TRANSCRIPTIONAL REGULATORY PROTEIN"/>
    <property type="match status" value="1"/>
</dbReference>
<dbReference type="KEGG" id="skr:BRX40_19575"/>
<dbReference type="Proteomes" id="UP000286681">
    <property type="component" value="Unassembled WGS sequence"/>
</dbReference>
<sequence>MPEAKRTERGRPRGFDRDAALERAMRLFWRQTYEGTSLADLTAAMGINAPSLYAAFGSKDALFREAVAHYAAHYGTEIWRALCDIPTIDAAVEEFLAATARSYSTPGDPAGCMIVLGTQHADGESDPVRCELRARRRAGLDLIADRLSRAVADGELPSGFDVAGAAAFLLSVQTGMSVLARDGAGRAALEAAARGGLLGWCGLRRLNS</sequence>
<evidence type="ECO:0000313" key="6">
    <source>
        <dbReference type="EMBL" id="APR55197.1"/>
    </source>
</evidence>
<evidence type="ECO:0000259" key="5">
    <source>
        <dbReference type="PROSITE" id="PS50977"/>
    </source>
</evidence>
<dbReference type="SUPFAM" id="SSF48498">
    <property type="entry name" value="Tetracyclin repressor-like, C-terminal domain"/>
    <property type="match status" value="1"/>
</dbReference>
<organism evidence="6 8">
    <name type="scientific">Sphingomonas koreensis</name>
    <dbReference type="NCBI Taxonomy" id="93064"/>
    <lineage>
        <taxon>Bacteria</taxon>
        <taxon>Pseudomonadati</taxon>
        <taxon>Pseudomonadota</taxon>
        <taxon>Alphaproteobacteria</taxon>
        <taxon>Sphingomonadales</taxon>
        <taxon>Sphingomonadaceae</taxon>
        <taxon>Sphingomonas</taxon>
    </lineage>
</organism>
<accession>A0A1L6JHA1</accession>
<reference evidence="8" key="2">
    <citation type="submission" date="2016-12" db="EMBL/GenBank/DDBJ databases">
        <title>Whole genome sequencing of Sphingomonas sp. ABOJV.</title>
        <authorList>
            <person name="Conlan S."/>
            <person name="Thomas P.J."/>
            <person name="Mullikin J."/>
            <person name="Palmore T.N."/>
            <person name="Frank K.M."/>
            <person name="Segre J.A."/>
        </authorList>
    </citation>
    <scope>NUCLEOTIDE SEQUENCE [LARGE SCALE GENOMIC DNA]</scope>
    <source>
        <strain evidence="8">ABOJV</strain>
    </source>
</reference>
<dbReference type="Gene3D" id="1.10.357.10">
    <property type="entry name" value="Tetracycline Repressor, domain 2"/>
    <property type="match status" value="1"/>
</dbReference>
<feature type="domain" description="HTH tetR-type" evidence="5">
    <location>
        <begin position="14"/>
        <end position="74"/>
    </location>
</feature>
<keyword evidence="1" id="KW-0805">Transcription regulation</keyword>
<evidence type="ECO:0000313" key="7">
    <source>
        <dbReference type="EMBL" id="RSV02213.1"/>
    </source>
</evidence>
<keyword evidence="8" id="KW-1185">Reference proteome</keyword>
<dbReference type="EMBL" id="CP018820">
    <property type="protein sequence ID" value="APR55197.1"/>
    <property type="molecule type" value="Genomic_DNA"/>
</dbReference>
<proteinExistence type="predicted"/>
<dbReference type="InterPro" id="IPR011075">
    <property type="entry name" value="TetR_C"/>
</dbReference>
<dbReference type="PANTHER" id="PTHR47506:SF1">
    <property type="entry name" value="HTH-TYPE TRANSCRIPTIONAL REGULATOR YJDC"/>
    <property type="match status" value="1"/>
</dbReference>
<dbReference type="GO" id="GO:0003677">
    <property type="term" value="F:DNA binding"/>
    <property type="evidence" value="ECO:0007669"/>
    <property type="project" value="UniProtKB-UniRule"/>
</dbReference>
<dbReference type="EMBL" id="QQWO01000010">
    <property type="protein sequence ID" value="RSV02213.1"/>
    <property type="molecule type" value="Genomic_DNA"/>
</dbReference>
<dbReference type="InterPro" id="IPR036271">
    <property type="entry name" value="Tet_transcr_reg_TetR-rel_C_sf"/>
</dbReference>
<dbReference type="GeneID" id="44134765"/>
<dbReference type="Proteomes" id="UP000185161">
    <property type="component" value="Chromosome"/>
</dbReference>
<keyword evidence="2 4" id="KW-0238">DNA-binding</keyword>
<reference evidence="7 9" key="3">
    <citation type="submission" date="2018-07" db="EMBL/GenBank/DDBJ databases">
        <title>Genomic and Epidemiologic Investigation of an Indolent Hospital Outbreak.</title>
        <authorList>
            <person name="Johnson R.C."/>
            <person name="Deming C."/>
            <person name="Conlan S."/>
            <person name="Zellmer C.J."/>
            <person name="Michelin A.V."/>
            <person name="Lee-Lin S."/>
            <person name="Thomas P.J."/>
            <person name="Park M."/>
            <person name="Weingarten R.A."/>
            <person name="Less J."/>
            <person name="Dekker J.P."/>
            <person name="Frank K.M."/>
            <person name="Musser K.A."/>
            <person name="Mcquiston J.R."/>
            <person name="Henderson D.K."/>
            <person name="Lau A.F."/>
            <person name="Palmore T.N."/>
            <person name="Segre J.A."/>
        </authorList>
    </citation>
    <scope>NUCLEOTIDE SEQUENCE [LARGE SCALE GENOMIC DNA]</scope>
    <source>
        <strain evidence="7 9">SK-NIH.Env10_0317</strain>
    </source>
</reference>
<dbReference type="SUPFAM" id="SSF46689">
    <property type="entry name" value="Homeodomain-like"/>
    <property type="match status" value="1"/>
</dbReference>
<dbReference type="InterPro" id="IPR009057">
    <property type="entry name" value="Homeodomain-like_sf"/>
</dbReference>
<dbReference type="STRING" id="93064.BRX40_19575"/>
<reference evidence="6" key="1">
    <citation type="submission" date="2016-12" db="EMBL/GenBank/DDBJ databases">
        <title>Whole genome sequencing of Sphingomonas koreensis.</title>
        <authorList>
            <person name="Conlan S."/>
            <person name="Thomas P.J."/>
            <person name="Mullikin J."/>
            <person name="Palmore T.N."/>
            <person name="Frank K.M."/>
            <person name="Segre J.A."/>
        </authorList>
    </citation>
    <scope>NUCLEOTIDE SEQUENCE</scope>
    <source>
        <strain evidence="6">ABOJV</strain>
    </source>
</reference>